<sequence length="638" mass="71726">MGVEEELCDELFCWIEQKEQCADHLMALATELEEMREKMTTGQLVGNTATVFGSATLVVTGMAAFLTGGLAAPFLVAAAGITIGAGTATSLTLLLLEKWKSSKTMKNAEKTTDSIKKTWKTIERLQKQLSEECESHDPSASTSEEVQHEIVVRILRAMAKRSGRDLPLSYLRRLLRNDDMYTRDIYPGFKIKAFLNSASCLLAVFIYSFILVKNTATKGAIYFAPIFATTAVHSLKPVLNILSEVSPIFGLVLTVSELIDNCEKLIKSNHQTEASSLLKTKANELREAVKELKKQLNELQEMLNQIPEMECHIDLAQELLGCQIYTRGTICIEYKQTQKQDRKVQKFIVLCTKDISRAGKHKSADQNNKKHKKSTPTQVNILDQQRKPAVQRRPPHKSSTKVKEFQFCLPKITMSNVRSLPNKIEELEEMTQDVEHIDSELIFLTETWLNSNSSNISLEGYTPYRVDRDARLTQKRRGGGLIMLVRDAWASDVEVENIRITPDYELMVVSIIPRDHPKGAPPLTYIHVYVPGPNFTQAANDIADFYYAALENSGGGPVFLLGDFNKCDITPVLNNLEQYVTCPTRYSNTLDLCYGNVPGAYRSECRHPLGRSDHNVIHLIPKDKSDGKCTHDHTQPRN</sequence>
<evidence type="ECO:0000313" key="5">
    <source>
        <dbReference type="EMBL" id="KAF4083923.1"/>
    </source>
</evidence>
<feature type="coiled-coil region" evidence="1">
    <location>
        <begin position="275"/>
        <end position="312"/>
    </location>
</feature>
<dbReference type="EMBL" id="JAAGNN010000010">
    <property type="protein sequence ID" value="KAF4083923.1"/>
    <property type="molecule type" value="Genomic_DNA"/>
</dbReference>
<organism evidence="5 6">
    <name type="scientific">Ameiurus melas</name>
    <name type="common">Black bullhead</name>
    <name type="synonym">Silurus melas</name>
    <dbReference type="NCBI Taxonomy" id="219545"/>
    <lineage>
        <taxon>Eukaryota</taxon>
        <taxon>Metazoa</taxon>
        <taxon>Chordata</taxon>
        <taxon>Craniata</taxon>
        <taxon>Vertebrata</taxon>
        <taxon>Euteleostomi</taxon>
        <taxon>Actinopterygii</taxon>
        <taxon>Neopterygii</taxon>
        <taxon>Teleostei</taxon>
        <taxon>Ostariophysi</taxon>
        <taxon>Siluriformes</taxon>
        <taxon>Ictaluridae</taxon>
        <taxon>Ameiurus</taxon>
    </lineage>
</organism>
<evidence type="ECO:0000256" key="2">
    <source>
        <dbReference type="SAM" id="MobiDB-lite"/>
    </source>
</evidence>
<dbReference type="PANTHER" id="PTHR47510:SF3">
    <property type="entry name" value="ENDO_EXONUCLEASE_PHOSPHATASE DOMAIN-CONTAINING PROTEIN"/>
    <property type="match status" value="1"/>
</dbReference>
<keyword evidence="6" id="KW-1185">Reference proteome</keyword>
<evidence type="ECO:0000256" key="3">
    <source>
        <dbReference type="SAM" id="Phobius"/>
    </source>
</evidence>
<protein>
    <recommendedName>
        <fullName evidence="4">Endonuclease/exonuclease/phosphatase domain-containing protein</fullName>
    </recommendedName>
</protein>
<dbReference type="Gene3D" id="3.60.10.10">
    <property type="entry name" value="Endonuclease/exonuclease/phosphatase"/>
    <property type="match status" value="1"/>
</dbReference>
<dbReference type="PANTHER" id="PTHR47510">
    <property type="entry name" value="REVERSE TRANSCRIPTASE DOMAIN-CONTAINING PROTEIN"/>
    <property type="match status" value="1"/>
</dbReference>
<accession>A0A7J6AM22</accession>
<name>A0A7J6AM22_AMEME</name>
<feature type="region of interest" description="Disordered" evidence="2">
    <location>
        <begin position="359"/>
        <end position="397"/>
    </location>
</feature>
<keyword evidence="3" id="KW-0472">Membrane</keyword>
<feature type="compositionally biased region" description="Basic and acidic residues" evidence="2">
    <location>
        <begin position="359"/>
        <end position="368"/>
    </location>
</feature>
<feature type="transmembrane region" description="Helical" evidence="3">
    <location>
        <begin position="193"/>
        <end position="212"/>
    </location>
</feature>
<keyword evidence="1" id="KW-0175">Coiled coil</keyword>
<dbReference type="InterPro" id="IPR005135">
    <property type="entry name" value="Endo/exonuclease/phosphatase"/>
</dbReference>
<feature type="domain" description="Endonuclease/exonuclease/phosphatase" evidence="4">
    <location>
        <begin position="416"/>
        <end position="614"/>
    </location>
</feature>
<dbReference type="Proteomes" id="UP000593565">
    <property type="component" value="Unassembled WGS sequence"/>
</dbReference>
<proteinExistence type="predicted"/>
<dbReference type="AlphaFoldDB" id="A0A7J6AM22"/>
<dbReference type="Pfam" id="PF03372">
    <property type="entry name" value="Exo_endo_phos"/>
    <property type="match status" value="1"/>
</dbReference>
<keyword evidence="3" id="KW-1133">Transmembrane helix</keyword>
<feature type="transmembrane region" description="Helical" evidence="3">
    <location>
        <begin position="44"/>
        <end position="66"/>
    </location>
</feature>
<dbReference type="SUPFAM" id="SSF56219">
    <property type="entry name" value="DNase I-like"/>
    <property type="match status" value="1"/>
</dbReference>
<gene>
    <name evidence="5" type="ORF">AMELA_G00122990</name>
</gene>
<comment type="caution">
    <text evidence="5">The sequence shown here is derived from an EMBL/GenBank/DDBJ whole genome shotgun (WGS) entry which is preliminary data.</text>
</comment>
<evidence type="ECO:0000313" key="6">
    <source>
        <dbReference type="Proteomes" id="UP000593565"/>
    </source>
</evidence>
<evidence type="ECO:0000256" key="1">
    <source>
        <dbReference type="SAM" id="Coils"/>
    </source>
</evidence>
<dbReference type="GO" id="GO:0003824">
    <property type="term" value="F:catalytic activity"/>
    <property type="evidence" value="ECO:0007669"/>
    <property type="project" value="InterPro"/>
</dbReference>
<keyword evidence="3" id="KW-0812">Transmembrane</keyword>
<evidence type="ECO:0000259" key="4">
    <source>
        <dbReference type="Pfam" id="PF03372"/>
    </source>
</evidence>
<dbReference type="InterPro" id="IPR036691">
    <property type="entry name" value="Endo/exonu/phosph_ase_sf"/>
</dbReference>
<feature type="transmembrane region" description="Helical" evidence="3">
    <location>
        <begin position="72"/>
        <end position="96"/>
    </location>
</feature>
<reference evidence="5 6" key="1">
    <citation type="submission" date="2020-02" db="EMBL/GenBank/DDBJ databases">
        <title>A chromosome-scale genome assembly of the black bullhead catfish (Ameiurus melas).</title>
        <authorList>
            <person name="Wen M."/>
            <person name="Zham M."/>
            <person name="Cabau C."/>
            <person name="Klopp C."/>
            <person name="Donnadieu C."/>
            <person name="Roques C."/>
            <person name="Bouchez O."/>
            <person name="Lampietro C."/>
            <person name="Jouanno E."/>
            <person name="Herpin A."/>
            <person name="Louis A."/>
            <person name="Berthelot C."/>
            <person name="Parey E."/>
            <person name="Roest-Crollius H."/>
            <person name="Braasch I."/>
            <person name="Postlethwait J."/>
            <person name="Robinson-Rechavi M."/>
            <person name="Echchiki A."/>
            <person name="Begum T."/>
            <person name="Montfort J."/>
            <person name="Schartl M."/>
            <person name="Bobe J."/>
            <person name="Guiguen Y."/>
        </authorList>
    </citation>
    <scope>NUCLEOTIDE SEQUENCE [LARGE SCALE GENOMIC DNA]</scope>
    <source>
        <strain evidence="5">M_S1</strain>
        <tissue evidence="5">Blood</tissue>
    </source>
</reference>